<accession>A0A9X3FD54</accession>
<evidence type="ECO:0000313" key="1">
    <source>
        <dbReference type="EMBL" id="MCY1720428.1"/>
    </source>
</evidence>
<proteinExistence type="predicted"/>
<gene>
    <name evidence="1" type="ORF">OU798_08760</name>
</gene>
<reference evidence="1" key="1">
    <citation type="submission" date="2022-11" db="EMBL/GenBank/DDBJ databases">
        <title>Marilongibacter aestuarii gen. nov., sp. nov., isolated from tidal flat sediment.</title>
        <authorList>
            <person name="Jiayan W."/>
        </authorList>
    </citation>
    <scope>NUCLEOTIDE SEQUENCE</scope>
    <source>
        <strain evidence="1">Z1-6</strain>
    </source>
</reference>
<keyword evidence="2" id="KW-1185">Reference proteome</keyword>
<dbReference type="EMBL" id="JAPOHD010000017">
    <property type="protein sequence ID" value="MCY1720428.1"/>
    <property type="molecule type" value="Genomic_DNA"/>
</dbReference>
<dbReference type="AlphaFoldDB" id="A0A9X3FD54"/>
<dbReference type="SUPFAM" id="SSF46955">
    <property type="entry name" value="Putative DNA-binding domain"/>
    <property type="match status" value="1"/>
</dbReference>
<name>A0A9X3FD54_9BACT</name>
<evidence type="ECO:0000313" key="2">
    <source>
        <dbReference type="Proteomes" id="UP001145087"/>
    </source>
</evidence>
<dbReference type="RefSeq" id="WP_343332762.1">
    <property type="nucleotide sequence ID" value="NZ_JAPOHD010000017.1"/>
</dbReference>
<organism evidence="1 2">
    <name type="scientific">Draconibacterium aestuarii</name>
    <dbReference type="NCBI Taxonomy" id="2998507"/>
    <lineage>
        <taxon>Bacteria</taxon>
        <taxon>Pseudomonadati</taxon>
        <taxon>Bacteroidota</taxon>
        <taxon>Bacteroidia</taxon>
        <taxon>Marinilabiliales</taxon>
        <taxon>Prolixibacteraceae</taxon>
        <taxon>Draconibacterium</taxon>
    </lineage>
</organism>
<comment type="caution">
    <text evidence="1">The sequence shown here is derived from an EMBL/GenBank/DDBJ whole genome shotgun (WGS) entry which is preliminary data.</text>
</comment>
<dbReference type="Proteomes" id="UP001145087">
    <property type="component" value="Unassembled WGS sequence"/>
</dbReference>
<dbReference type="InterPro" id="IPR009061">
    <property type="entry name" value="DNA-bd_dom_put_sf"/>
</dbReference>
<protein>
    <submittedName>
        <fullName evidence="1">Helix-turn-helix domain-containing protein</fullName>
    </submittedName>
</protein>
<sequence>MTQKQRFLEMGITKFLEYVEKLEMDREYWFNRWYWGNQDCDGKTLEELWGVCARTLYNYRQQGLEHYRKGRKYYYTSDARKKFLKERR</sequence>